<comment type="caution">
    <text evidence="1">The sequence shown here is derived from an EMBL/GenBank/DDBJ whole genome shotgun (WGS) entry which is preliminary data.</text>
</comment>
<gene>
    <name evidence="1" type="ORF">EZS27_000764</name>
</gene>
<reference evidence="1" key="1">
    <citation type="submission" date="2019-03" db="EMBL/GenBank/DDBJ databases">
        <title>Single cell metagenomics reveals metabolic interactions within the superorganism composed of flagellate Streblomastix strix and complex community of Bacteroidetes bacteria on its surface.</title>
        <authorList>
            <person name="Treitli S.C."/>
            <person name="Kolisko M."/>
            <person name="Husnik F."/>
            <person name="Keeling P."/>
            <person name="Hampl V."/>
        </authorList>
    </citation>
    <scope>NUCLEOTIDE SEQUENCE</scope>
    <source>
        <strain evidence="1">STM</strain>
    </source>
</reference>
<proteinExistence type="predicted"/>
<dbReference type="EMBL" id="SNRY01000008">
    <property type="protein sequence ID" value="KAA6351815.1"/>
    <property type="molecule type" value="Genomic_DNA"/>
</dbReference>
<dbReference type="InterPro" id="IPR011042">
    <property type="entry name" value="6-blade_b-propeller_TolB-like"/>
</dbReference>
<dbReference type="AlphaFoldDB" id="A0A5J4T2Y8"/>
<dbReference type="PANTHER" id="PTHR36842:SF1">
    <property type="entry name" value="PROTEIN TOLB"/>
    <property type="match status" value="1"/>
</dbReference>
<dbReference type="SUPFAM" id="SSF69304">
    <property type="entry name" value="Tricorn protease N-terminal domain"/>
    <property type="match status" value="1"/>
</dbReference>
<dbReference type="PANTHER" id="PTHR36842">
    <property type="entry name" value="PROTEIN TOLB HOMOLOG"/>
    <property type="match status" value="1"/>
</dbReference>
<sequence length="962" mass="111114">MLPSKPLLLLLFLFVFIYAKAQFTNYGSDPASFKWNVARTPHYKLIYPQGNDTIAYRYAALLETVYPHLGETAGVFHRKAFPVILHSADMRSNGMVTWAPRRMELITTPPSDMYAQSWDKQLAIHESRHVFQMNKIMRRGFNALYYAIGEQAAGIASLPVPKWFFEGDAVTAETALSNSGRGRLPEFNMVYRAQIISGKSYTFDKWFLGSYKDYTGKNYYALGYDLTAYARYRYGADIWDKVTDRYTRHILHIPPFANALEHYTGTDATGLFKQTFFFLKLDWEKQDNIYTTANNTYKPVYLSPETKQYTSYKYPQVLNDSTVIAVKSSLYDINSLVILKNGREERLKSIGNINSRIILNNNRIYWTEYLSGLRWTHKNYSIVKYYDLTTKRIITLTPRGRYLSPSVDADGKTIAVSQFSESGMNQILLIDANTGKETAYYNIPGNAFAKETAYGGKNKIIAFAVNNNDGIGILQLDTETKEWKELLSPTYTNITSPSWYDGKLFFESGLNGTNNIYSLDTRTLRSQRLTGARFGAFSPTLSTDGKLIYSDYQAKGYRIASAAINRSITDSVDFTSPYRFPLAETIKEQEQFCLDTAALSLINFNPQPYRRISHLFRIHSWSPFFYNIDDLLNVQTDDLTTIIKPGAMILSQNMLNTAITQAGWYYHEGYHHGKLSFAYMGWYPVVSMNIDYGGKAFEIAWERDIENNGEIPQGYYTNNNLIEAEAQIYIPFNLSRSHYISGFQPIIAYYYTNNKYQQQNNRIFYNFQYLLYELRYYRYRQLAQRDILPHWGYQIRLQHLRPPFDTKNFGSLSAIQLTGYLPGLVRNNGLMLRFGYQYQNIDNKPLYLPKQLLSAPRGYYHNYITRQQLAFKADYSFGISCPDFSIGSLAYIKRIRSNVFYDYSYNQAYKKSSWTTQSSSGFDFILDWNAIRADFPLSSGIRIIKPLQDAGLRIETLFSITF</sequence>
<accession>A0A5J4T2Y8</accession>
<organism evidence="1">
    <name type="scientific">termite gut metagenome</name>
    <dbReference type="NCBI Taxonomy" id="433724"/>
    <lineage>
        <taxon>unclassified sequences</taxon>
        <taxon>metagenomes</taxon>
        <taxon>organismal metagenomes</taxon>
    </lineage>
</organism>
<name>A0A5J4T2Y8_9ZZZZ</name>
<dbReference type="Gene3D" id="2.120.10.30">
    <property type="entry name" value="TolB, C-terminal domain"/>
    <property type="match status" value="1"/>
</dbReference>
<protein>
    <submittedName>
        <fullName evidence="1">Protein TolB</fullName>
    </submittedName>
</protein>
<evidence type="ECO:0000313" key="1">
    <source>
        <dbReference type="EMBL" id="KAA6351815.1"/>
    </source>
</evidence>